<dbReference type="InterPro" id="IPR001135">
    <property type="entry name" value="NADH_Q_OxRdtase_suD"/>
</dbReference>
<dbReference type="InterPro" id="IPR029014">
    <property type="entry name" value="NiFe-Hase_large"/>
</dbReference>
<dbReference type="GO" id="GO:0051287">
    <property type="term" value="F:NAD binding"/>
    <property type="evidence" value="ECO:0007669"/>
    <property type="project" value="InterPro"/>
</dbReference>
<evidence type="ECO:0000313" key="4">
    <source>
        <dbReference type="EMBL" id="MBA8792727.1"/>
    </source>
</evidence>
<dbReference type="PANTHER" id="PTHR43485">
    <property type="entry name" value="HYDROGENASE-4 COMPONENT G"/>
    <property type="match status" value="1"/>
</dbReference>
<dbReference type="SUPFAM" id="SSF56762">
    <property type="entry name" value="HydB/Nqo4-like"/>
    <property type="match status" value="1"/>
</dbReference>
<comment type="caution">
    <text evidence="4">The sequence shown here is derived from an EMBL/GenBank/DDBJ whole genome shotgun (WGS) entry which is preliminary data.</text>
</comment>
<dbReference type="AlphaFoldDB" id="A0A7W3IP99"/>
<dbReference type="EMBL" id="JACGWT010000001">
    <property type="protein sequence ID" value="MBA8792727.1"/>
    <property type="molecule type" value="Genomic_DNA"/>
</dbReference>
<keyword evidence="5" id="KW-1185">Reference proteome</keyword>
<keyword evidence="2" id="KW-1278">Translocase</keyword>
<proteinExistence type="inferred from homology"/>
<dbReference type="Gene3D" id="1.10.645.10">
    <property type="entry name" value="Cytochrome-c3 Hydrogenase, chain B"/>
    <property type="match status" value="1"/>
</dbReference>
<dbReference type="Pfam" id="PF00346">
    <property type="entry name" value="Complex1_49kDa"/>
    <property type="match status" value="2"/>
</dbReference>
<gene>
    <name evidence="4" type="ORF">FHX74_000321</name>
</gene>
<dbReference type="GO" id="GO:0048038">
    <property type="term" value="F:quinone binding"/>
    <property type="evidence" value="ECO:0007669"/>
    <property type="project" value="InterPro"/>
</dbReference>
<accession>A0A7W3IP99</accession>
<comment type="similarity">
    <text evidence="2">Belongs to the complex I 49 kDa subunit family.</text>
</comment>
<sequence>MSPAGGTGRELRVLVGSPAAGLLPDASAPVPDGTILLDLGEDHPSRAGLLELRVWTDGATDPTAERVVRAEVRIGALHRGAEKLFEVRDYRQVIMLADRHDWHAPFAGELAVALLCEQQLGLEVPARATWARTLLAEHTRVASHLGFLGWLTDRLDPGLAVEVRGLRERLRVGLAGLTGNRVHPMVTQVGGLAVDPDPGWLRAETARLDGVPALAARLLDRLDTDAAITLLDGEGPAGSSAPSDGPTAALGPDLVAAFGVSGPAARAAGCVADLRIEAPYLAYAELADVLSTFPAAALPGPPGGAGRRFAVLAAELAVSAALVTACAERLSGLPGPVRVDAGKNLRLPDGDGYLCTEAPLGRSGVYLVSRGERTPWRLKLRTASFNNVAAWEAVLPGCRVVDLEAALASLGYVVGDLDK</sequence>
<dbReference type="Proteomes" id="UP000523079">
    <property type="component" value="Unassembled WGS sequence"/>
</dbReference>
<dbReference type="InterPro" id="IPR052197">
    <property type="entry name" value="ComplexI_49kDa-like"/>
</dbReference>
<feature type="domain" description="NADH-quinone oxidoreductase subunit D" evidence="3">
    <location>
        <begin position="255"/>
        <end position="341"/>
    </location>
</feature>
<evidence type="ECO:0000259" key="3">
    <source>
        <dbReference type="Pfam" id="PF00346"/>
    </source>
</evidence>
<evidence type="ECO:0000256" key="2">
    <source>
        <dbReference type="RuleBase" id="RU003685"/>
    </source>
</evidence>
<organism evidence="4 5">
    <name type="scientific">Microlunatus kandeliicorticis</name>
    <dbReference type="NCBI Taxonomy" id="1759536"/>
    <lineage>
        <taxon>Bacteria</taxon>
        <taxon>Bacillati</taxon>
        <taxon>Actinomycetota</taxon>
        <taxon>Actinomycetes</taxon>
        <taxon>Propionibacteriales</taxon>
        <taxon>Propionibacteriaceae</taxon>
        <taxon>Microlunatus</taxon>
    </lineage>
</organism>
<reference evidence="4 5" key="1">
    <citation type="submission" date="2020-07" db="EMBL/GenBank/DDBJ databases">
        <title>Sequencing the genomes of 1000 actinobacteria strains.</title>
        <authorList>
            <person name="Klenk H.-P."/>
        </authorList>
    </citation>
    <scope>NUCLEOTIDE SEQUENCE [LARGE SCALE GENOMIC DNA]</scope>
    <source>
        <strain evidence="4 5">DSM 100723</strain>
    </source>
</reference>
<keyword evidence="2" id="KW-0520">NAD</keyword>
<dbReference type="RefSeq" id="WP_220483373.1">
    <property type="nucleotide sequence ID" value="NZ_JACGWT010000001.1"/>
</dbReference>
<keyword evidence="1" id="KW-0560">Oxidoreductase</keyword>
<evidence type="ECO:0000313" key="5">
    <source>
        <dbReference type="Proteomes" id="UP000523079"/>
    </source>
</evidence>
<dbReference type="GO" id="GO:0016651">
    <property type="term" value="F:oxidoreductase activity, acting on NAD(P)H"/>
    <property type="evidence" value="ECO:0007669"/>
    <property type="project" value="InterPro"/>
</dbReference>
<dbReference type="InterPro" id="IPR014029">
    <property type="entry name" value="NADH_UbQ_OxRdtase_49kDa_CS"/>
</dbReference>
<protein>
    <submittedName>
        <fullName evidence="4">NADH-quinone oxidoreductase subunit D</fullName>
    </submittedName>
</protein>
<keyword evidence="2" id="KW-0813">Transport</keyword>
<dbReference type="PROSITE" id="PS00535">
    <property type="entry name" value="COMPLEX1_49K"/>
    <property type="match status" value="1"/>
</dbReference>
<feature type="domain" description="NADH-quinone oxidoreductase subunit D" evidence="3">
    <location>
        <begin position="344"/>
        <end position="419"/>
    </location>
</feature>
<dbReference type="PANTHER" id="PTHR43485:SF1">
    <property type="entry name" value="FORMATE HYDROGENLYASE SUBUNIT 5-RELATED"/>
    <property type="match status" value="1"/>
</dbReference>
<evidence type="ECO:0000256" key="1">
    <source>
        <dbReference type="ARBA" id="ARBA00023002"/>
    </source>
</evidence>
<name>A0A7W3IP99_9ACTN</name>